<dbReference type="InterPro" id="IPR029044">
    <property type="entry name" value="Nucleotide-diphossugar_trans"/>
</dbReference>
<sequence length="495" mass="56862">MLSKRVSTIAFSLFLSAVFLYLWTNNGTGIPTNENSNYYARPKYKTMKSASVGCDDIPDNSDVTITVTDVTKADSDVTKTDNKSTDSDVINCDDAKGKRVFVETKLLENLKRDCDYSVDDGDLVKCKDNSCVRFSKYKSQKAKEFTEKFANPFKKTIPTPILPKFTHGGSNVVKNPKESINEGQIESELAVERKRRLTLGDDDITKIPEVIEATKTDRIPNIIHFVYFGHLRVRVIEYQAFVGALRYQKPDLILFHTDSEPSGEYWDAFKFLAGKKLKIVKRSPPKSIWGININLVEHKADVARLQILLEVGGIYLDTDSVILTSLQPLMGNDLVLGEESEMDLANGVILAKRDSWFLKRWFWEYKYFDDGQWGKSSVVVPWGLWKSFPDKIFVVKQKICRPNWKEVKLLFHELIEWKDHYVMHLYSRFMKDLDGKTERPLKELAVLNTTYGEVARHAIWGNYRGRDVTNWIVTCNLTQQLISEYNSTAPRSDER</sequence>
<gene>
    <name evidence="2" type="primary">LOC100184557-003</name>
</gene>
<dbReference type="SUPFAM" id="SSF53448">
    <property type="entry name" value="Nucleotide-diphospho-sugar transferases"/>
    <property type="match status" value="1"/>
</dbReference>
<dbReference type="EMBL" id="LR787019">
    <property type="protein sequence ID" value="CAB3262881.1"/>
    <property type="molecule type" value="mRNA"/>
</dbReference>
<evidence type="ECO:0000256" key="1">
    <source>
        <dbReference type="SAM" id="SignalP"/>
    </source>
</evidence>
<keyword evidence="1" id="KW-0732">Signal</keyword>
<accession>A0A6F9DI55</accession>
<evidence type="ECO:0000313" key="2">
    <source>
        <dbReference type="EMBL" id="CAB3262881.1"/>
    </source>
</evidence>
<dbReference type="Gene3D" id="3.90.550.20">
    <property type="match status" value="1"/>
</dbReference>
<protein>
    <submittedName>
        <fullName evidence="2">Uncharacterized protein LOC100184557</fullName>
    </submittedName>
</protein>
<reference evidence="2" key="1">
    <citation type="submission" date="2020-04" db="EMBL/GenBank/DDBJ databases">
        <authorList>
            <person name="Neveu A P."/>
        </authorList>
    </citation>
    <scope>NUCLEOTIDE SEQUENCE</scope>
    <source>
        <tissue evidence="2">Whole embryo</tissue>
    </source>
</reference>
<dbReference type="Pfam" id="PF04488">
    <property type="entry name" value="Gly_transf_sug"/>
    <property type="match status" value="1"/>
</dbReference>
<dbReference type="PANTHER" id="PTHR46830">
    <property type="entry name" value="TRANSFERASE, PUTATIVE-RELATED"/>
    <property type="match status" value="1"/>
</dbReference>
<dbReference type="InterPro" id="IPR007577">
    <property type="entry name" value="GlycoTrfase_DXD_sugar-bd_CS"/>
</dbReference>
<dbReference type="AlphaFoldDB" id="A0A6F9DI55"/>
<name>A0A6F9DI55_9ASCI</name>
<feature type="signal peptide" evidence="1">
    <location>
        <begin position="1"/>
        <end position="29"/>
    </location>
</feature>
<dbReference type="PANTHER" id="PTHR46830:SF1">
    <property type="entry name" value="ALPHA-1,4-N-ACETYLGLUCOSAMINYLTRANSFERASE"/>
    <property type="match status" value="1"/>
</dbReference>
<proteinExistence type="evidence at transcript level"/>
<organism evidence="2">
    <name type="scientific">Phallusia mammillata</name>
    <dbReference type="NCBI Taxonomy" id="59560"/>
    <lineage>
        <taxon>Eukaryota</taxon>
        <taxon>Metazoa</taxon>
        <taxon>Chordata</taxon>
        <taxon>Tunicata</taxon>
        <taxon>Ascidiacea</taxon>
        <taxon>Phlebobranchia</taxon>
        <taxon>Ascidiidae</taxon>
        <taxon>Phallusia</taxon>
    </lineage>
</organism>
<feature type="chain" id="PRO_5026023465" evidence="1">
    <location>
        <begin position="30"/>
        <end position="495"/>
    </location>
</feature>